<dbReference type="AlphaFoldDB" id="S9S9L2"/>
<dbReference type="eggNOG" id="COG0616">
    <property type="taxonomic scope" value="Bacteria"/>
</dbReference>
<dbReference type="Gene3D" id="3.90.226.10">
    <property type="entry name" value="2-enoyl-CoA Hydratase, Chain A, domain 1"/>
    <property type="match status" value="1"/>
</dbReference>
<feature type="region of interest" description="Disordered" evidence="5">
    <location>
        <begin position="318"/>
        <end position="399"/>
    </location>
</feature>
<gene>
    <name evidence="7" type="ORF">K678_11346</name>
</gene>
<accession>S9S9L2</accession>
<dbReference type="InterPro" id="IPR029045">
    <property type="entry name" value="ClpP/crotonase-like_dom_sf"/>
</dbReference>
<dbReference type="EMBL" id="AQPH01000042">
    <property type="protein sequence ID" value="EPY01389.1"/>
    <property type="molecule type" value="Genomic_DNA"/>
</dbReference>
<keyword evidence="4" id="KW-0720">Serine protease</keyword>
<reference evidence="7 8" key="1">
    <citation type="submission" date="2013-04" db="EMBL/GenBank/DDBJ databases">
        <authorList>
            <person name="Kuznetsov B."/>
            <person name="Ivanovsky R."/>
        </authorList>
    </citation>
    <scope>NUCLEOTIDE SEQUENCE [LARGE SCALE GENOMIC DNA]</scope>
    <source>
        <strain evidence="7 8">MGU-K5</strain>
    </source>
</reference>
<name>S9S9L2_MAGFU</name>
<evidence type="ECO:0000256" key="4">
    <source>
        <dbReference type="ARBA" id="ARBA00022825"/>
    </source>
</evidence>
<evidence type="ECO:0000259" key="6">
    <source>
        <dbReference type="Pfam" id="PF01343"/>
    </source>
</evidence>
<comment type="similarity">
    <text evidence="1">Belongs to the peptidase S49 family.</text>
</comment>
<evidence type="ECO:0000313" key="7">
    <source>
        <dbReference type="EMBL" id="EPY01389.1"/>
    </source>
</evidence>
<keyword evidence="2" id="KW-0645">Protease</keyword>
<dbReference type="PANTHER" id="PTHR33209:SF1">
    <property type="entry name" value="PEPTIDASE S49 DOMAIN-CONTAINING PROTEIN"/>
    <property type="match status" value="1"/>
</dbReference>
<dbReference type="SUPFAM" id="SSF52096">
    <property type="entry name" value="ClpP/crotonase"/>
    <property type="match status" value="1"/>
</dbReference>
<keyword evidence="3" id="KW-0378">Hydrolase</keyword>
<evidence type="ECO:0000256" key="5">
    <source>
        <dbReference type="SAM" id="MobiDB-lite"/>
    </source>
</evidence>
<dbReference type="STRING" id="1316936.K678_11346"/>
<evidence type="ECO:0000256" key="2">
    <source>
        <dbReference type="ARBA" id="ARBA00022670"/>
    </source>
</evidence>
<dbReference type="CDD" id="cd07022">
    <property type="entry name" value="S49_Sppa_36K_type"/>
    <property type="match status" value="1"/>
</dbReference>
<dbReference type="PANTHER" id="PTHR33209">
    <property type="entry name" value="PROTEASE 4"/>
    <property type="match status" value="1"/>
</dbReference>
<feature type="compositionally biased region" description="Low complexity" evidence="5">
    <location>
        <begin position="390"/>
        <end position="399"/>
    </location>
</feature>
<evidence type="ECO:0000313" key="8">
    <source>
        <dbReference type="Proteomes" id="UP000015350"/>
    </source>
</evidence>
<dbReference type="PATRIC" id="fig|1316936.3.peg.2264"/>
<dbReference type="Gene3D" id="6.20.330.10">
    <property type="match status" value="1"/>
</dbReference>
<sequence>MSPPSASLSPSGGGIKFARLLGKLVNRPLVLTPRRALTLFGMLAPRAGIRADDVVAAQNEDGGGPLLLSRLVSEAVTRPRAQGPKDDGKAYRVQGGVAIIPVTGDLVHDLGSLDPWCGMTGYDGIITKLDLAEADPAVQGALLYVDSPGGEVTQCAVCGDRIRDFQAAKPLRTVYADAGYSAACWLGSQGGRVYAPRTGGTGSIGVITLHADLSRAYDEAGITVTVLSAGAHKGDGHPYAPLPKAVASEIVAELESLRGYFAAAVAAGRDLDLDDVLATEARCLSADEALELGLIDEIMNPDDALAVFIADLATGKSVSTPAGKPAATRSSQGDKMAQRQRAAAKSAQKKTAQDDEDEDGVSAASPEDEGDDDDERDAEDDEDEKECGKKSASSPKAAARQATARIQAIITAPEAEANRTLAQTLAFETTLSVKQARAALAAAAADAQAGGGGTPFAAAMAAFPGAALGVGASGADRSPAGALASAMDRELKNSGLVK</sequence>
<dbReference type="InterPro" id="IPR002142">
    <property type="entry name" value="Peptidase_S49"/>
</dbReference>
<evidence type="ECO:0000256" key="1">
    <source>
        <dbReference type="ARBA" id="ARBA00008683"/>
    </source>
</evidence>
<dbReference type="Pfam" id="PF01343">
    <property type="entry name" value="Peptidase_S49"/>
    <property type="match status" value="1"/>
</dbReference>
<feature type="compositionally biased region" description="Low complexity" evidence="5">
    <location>
        <begin position="339"/>
        <end position="350"/>
    </location>
</feature>
<comment type="caution">
    <text evidence="7">The sequence shown here is derived from an EMBL/GenBank/DDBJ whole genome shotgun (WGS) entry which is preliminary data.</text>
</comment>
<protein>
    <submittedName>
        <fullName evidence="7">Capsid protein of prophage</fullName>
    </submittedName>
</protein>
<feature type="domain" description="Peptidase S49" evidence="6">
    <location>
        <begin position="165"/>
        <end position="307"/>
    </location>
</feature>
<organism evidence="7 8">
    <name type="scientific">Magnetospirillum fulvum MGU-K5</name>
    <dbReference type="NCBI Taxonomy" id="1316936"/>
    <lineage>
        <taxon>Bacteria</taxon>
        <taxon>Pseudomonadati</taxon>
        <taxon>Pseudomonadota</taxon>
        <taxon>Alphaproteobacteria</taxon>
        <taxon>Rhodospirillales</taxon>
        <taxon>Rhodospirillaceae</taxon>
        <taxon>Magnetospirillum</taxon>
    </lineage>
</organism>
<dbReference type="GO" id="GO:0008236">
    <property type="term" value="F:serine-type peptidase activity"/>
    <property type="evidence" value="ECO:0007669"/>
    <property type="project" value="UniProtKB-KW"/>
</dbReference>
<feature type="compositionally biased region" description="Acidic residues" evidence="5">
    <location>
        <begin position="354"/>
        <end position="385"/>
    </location>
</feature>
<evidence type="ECO:0000256" key="3">
    <source>
        <dbReference type="ARBA" id="ARBA00022801"/>
    </source>
</evidence>
<dbReference type="InterPro" id="IPR033855">
    <property type="entry name" value="Protein_C"/>
</dbReference>
<dbReference type="RefSeq" id="WP_021132582.1">
    <property type="nucleotide sequence ID" value="NZ_AQPH01000042.1"/>
</dbReference>
<dbReference type="GO" id="GO:0006508">
    <property type="term" value="P:proteolysis"/>
    <property type="evidence" value="ECO:0007669"/>
    <property type="project" value="UniProtKB-KW"/>
</dbReference>
<dbReference type="Proteomes" id="UP000015350">
    <property type="component" value="Unassembled WGS sequence"/>
</dbReference>
<proteinExistence type="inferred from homology"/>